<proteinExistence type="predicted"/>
<dbReference type="EMBL" id="BMCM01000002">
    <property type="protein sequence ID" value="GGD72009.1"/>
    <property type="molecule type" value="Genomic_DNA"/>
</dbReference>
<dbReference type="Pfam" id="PF18986">
    <property type="entry name" value="DUF5719"/>
    <property type="match status" value="1"/>
</dbReference>
<sequence length="462" mass="45936">MTQNRAIRVVATGARLLVGAIVAGGCVVGVTAAVALPWPGVMNEPAQVSVTPTAGDSTLVCTGDFRAIGRNTQNAGQMSSAGDFALTRDSVGASESSELSASDLLTADFSGPASGPSKIVGSPDQGSAALIAAAESISLAAEDLSGLAGSACREPSTESWLVGGTVETGTSDLIILSNPGDVTATATITVFGGEQSSTTTLVPAGTQLAVPLASVAAGLQQPVVRVTAAGAPLRAVLQSSLIRTLDPSGIDLQDTAGAPRTDLTFAGVQVLVKNPDYPVALLRLMATDQGGQADITVRSDDEVVRQLSVPLDAGIPAEVNLDGLDTGVYTVEVTADAPLVGAVRQVTGIGAGADFAWMTPAPELSSEVLIAVPNGPRPRIHLINSGDAAASATLTPTAGGAAQEIAIPAGGTAAVDVSEGSTYSLTMDAPVHAAINMAGTNAIAGWPIWSGAAAADAVTVYP</sequence>
<dbReference type="InterPro" id="IPR043777">
    <property type="entry name" value="DUF5719"/>
</dbReference>
<evidence type="ECO:0008006" key="3">
    <source>
        <dbReference type="Google" id="ProtNLM"/>
    </source>
</evidence>
<organism evidence="1 2">
    <name type="scientific">Microbacterium murale</name>
    <dbReference type="NCBI Taxonomy" id="1081040"/>
    <lineage>
        <taxon>Bacteria</taxon>
        <taxon>Bacillati</taxon>
        <taxon>Actinomycetota</taxon>
        <taxon>Actinomycetes</taxon>
        <taxon>Micrococcales</taxon>
        <taxon>Microbacteriaceae</taxon>
        <taxon>Microbacterium</taxon>
    </lineage>
</organism>
<gene>
    <name evidence="1" type="ORF">GCM10007269_13950</name>
</gene>
<dbReference type="Proteomes" id="UP000629365">
    <property type="component" value="Unassembled WGS sequence"/>
</dbReference>
<protein>
    <recommendedName>
        <fullName evidence="3">Large extracellular alpha-helical protein</fullName>
    </recommendedName>
</protein>
<comment type="caution">
    <text evidence="1">The sequence shown here is derived from an EMBL/GenBank/DDBJ whole genome shotgun (WGS) entry which is preliminary data.</text>
</comment>
<name>A0ABQ1RIY3_9MICO</name>
<evidence type="ECO:0000313" key="1">
    <source>
        <dbReference type="EMBL" id="GGD72009.1"/>
    </source>
</evidence>
<keyword evidence="2" id="KW-1185">Reference proteome</keyword>
<accession>A0ABQ1RIY3</accession>
<dbReference type="PROSITE" id="PS51257">
    <property type="entry name" value="PROKAR_LIPOPROTEIN"/>
    <property type="match status" value="1"/>
</dbReference>
<dbReference type="RefSeq" id="WP_188435879.1">
    <property type="nucleotide sequence ID" value="NZ_BMCM01000002.1"/>
</dbReference>
<evidence type="ECO:0000313" key="2">
    <source>
        <dbReference type="Proteomes" id="UP000629365"/>
    </source>
</evidence>
<reference evidence="2" key="1">
    <citation type="journal article" date="2019" name="Int. J. Syst. Evol. Microbiol.">
        <title>The Global Catalogue of Microorganisms (GCM) 10K type strain sequencing project: providing services to taxonomists for standard genome sequencing and annotation.</title>
        <authorList>
            <consortium name="The Broad Institute Genomics Platform"/>
            <consortium name="The Broad Institute Genome Sequencing Center for Infectious Disease"/>
            <person name="Wu L."/>
            <person name="Ma J."/>
        </authorList>
    </citation>
    <scope>NUCLEOTIDE SEQUENCE [LARGE SCALE GENOMIC DNA]</scope>
    <source>
        <strain evidence="2">CCM 7640</strain>
    </source>
</reference>